<reference evidence="2" key="1">
    <citation type="submission" date="2022-08" db="EMBL/GenBank/DDBJ databases">
        <authorList>
            <consortium name="DOE Joint Genome Institute"/>
            <person name="Min B."/>
            <person name="Riley R."/>
            <person name="Sierra-Patev S."/>
            <person name="Naranjo-Ortiz M."/>
            <person name="Looney B."/>
            <person name="Konkel Z."/>
            <person name="Slot J.C."/>
            <person name="Sakamoto Y."/>
            <person name="Steenwyk J.L."/>
            <person name="Rokas A."/>
            <person name="Carro J."/>
            <person name="Camarero S."/>
            <person name="Ferreira P."/>
            <person name="Molpeceres G."/>
            <person name="Ruiz-Duenas F.J."/>
            <person name="Serrano A."/>
            <person name="Henrissat B."/>
            <person name="Drula E."/>
            <person name="Hughes K.W."/>
            <person name="Mata J.L."/>
            <person name="Ishikawa N.K."/>
            <person name="Vargas-Isla R."/>
            <person name="Ushijima S."/>
            <person name="Smith C.A."/>
            <person name="Ahrendt S."/>
            <person name="Andreopoulos W."/>
            <person name="He G."/>
            <person name="Labutti K."/>
            <person name="Lipzen A."/>
            <person name="Ng V."/>
            <person name="Sandor L."/>
            <person name="Barry K."/>
            <person name="Martinez A.T."/>
            <person name="Xiao Y."/>
            <person name="Gibbons J.G."/>
            <person name="Terashima K."/>
            <person name="Hibbett D.S."/>
            <person name="Grigoriev I.V."/>
        </authorList>
    </citation>
    <scope>NUCLEOTIDE SEQUENCE</scope>
    <source>
        <strain evidence="2">Sp2 HRB7682 ss15</strain>
    </source>
</reference>
<gene>
    <name evidence="2" type="ORF">C8J55DRAFT_265314</name>
</gene>
<evidence type="ECO:0000313" key="2">
    <source>
        <dbReference type="EMBL" id="KAJ4464899.1"/>
    </source>
</evidence>
<reference evidence="2" key="2">
    <citation type="journal article" date="2023" name="Proc. Natl. Acad. Sci. U.S.A.">
        <title>A global phylogenomic analysis of the shiitake genus Lentinula.</title>
        <authorList>
            <person name="Sierra-Patev S."/>
            <person name="Min B."/>
            <person name="Naranjo-Ortiz M."/>
            <person name="Looney B."/>
            <person name="Konkel Z."/>
            <person name="Slot J.C."/>
            <person name="Sakamoto Y."/>
            <person name="Steenwyk J.L."/>
            <person name="Rokas A."/>
            <person name="Carro J."/>
            <person name="Camarero S."/>
            <person name="Ferreira P."/>
            <person name="Molpeceres G."/>
            <person name="Ruiz-Duenas F.J."/>
            <person name="Serrano A."/>
            <person name="Henrissat B."/>
            <person name="Drula E."/>
            <person name="Hughes K.W."/>
            <person name="Mata J.L."/>
            <person name="Ishikawa N.K."/>
            <person name="Vargas-Isla R."/>
            <person name="Ushijima S."/>
            <person name="Smith C.A."/>
            <person name="Donoghue J."/>
            <person name="Ahrendt S."/>
            <person name="Andreopoulos W."/>
            <person name="He G."/>
            <person name="LaButti K."/>
            <person name="Lipzen A."/>
            <person name="Ng V."/>
            <person name="Riley R."/>
            <person name="Sandor L."/>
            <person name="Barry K."/>
            <person name="Martinez A.T."/>
            <person name="Xiao Y."/>
            <person name="Gibbons J.G."/>
            <person name="Terashima K."/>
            <person name="Grigoriev I.V."/>
            <person name="Hibbett D."/>
        </authorList>
    </citation>
    <scope>NUCLEOTIDE SEQUENCE</scope>
    <source>
        <strain evidence="2">Sp2 HRB7682 ss15</strain>
    </source>
</reference>
<accession>A0A9W8ZT00</accession>
<sequence>MPNSEYWRERDARSLIPRGRDKAENSEEASRETAHKVAKRTHEDDQLPELQTKLDACVKKLAKIQEQFEECQNILVECQRELSEYTAASKKAESGSDGRHGVFKIVELHPDWQFSCANVKQIFSGSGVESNSTNAPIFVQKPQPRYLGAA</sequence>
<feature type="compositionally biased region" description="Basic and acidic residues" evidence="1">
    <location>
        <begin position="1"/>
        <end position="45"/>
    </location>
</feature>
<dbReference type="EMBL" id="JANVFS010000055">
    <property type="protein sequence ID" value="KAJ4464899.1"/>
    <property type="molecule type" value="Genomic_DNA"/>
</dbReference>
<proteinExistence type="predicted"/>
<evidence type="ECO:0000256" key="1">
    <source>
        <dbReference type="SAM" id="MobiDB-lite"/>
    </source>
</evidence>
<dbReference type="Proteomes" id="UP001150238">
    <property type="component" value="Unassembled WGS sequence"/>
</dbReference>
<comment type="caution">
    <text evidence="2">The sequence shown here is derived from an EMBL/GenBank/DDBJ whole genome shotgun (WGS) entry which is preliminary data.</text>
</comment>
<protein>
    <submittedName>
        <fullName evidence="2">Uncharacterized protein</fullName>
    </submittedName>
</protein>
<feature type="region of interest" description="Disordered" evidence="1">
    <location>
        <begin position="1"/>
        <end position="49"/>
    </location>
</feature>
<dbReference type="AlphaFoldDB" id="A0A9W8ZT00"/>
<organism evidence="2 3">
    <name type="scientific">Lentinula lateritia</name>
    <dbReference type="NCBI Taxonomy" id="40482"/>
    <lineage>
        <taxon>Eukaryota</taxon>
        <taxon>Fungi</taxon>
        <taxon>Dikarya</taxon>
        <taxon>Basidiomycota</taxon>
        <taxon>Agaricomycotina</taxon>
        <taxon>Agaricomycetes</taxon>
        <taxon>Agaricomycetidae</taxon>
        <taxon>Agaricales</taxon>
        <taxon>Marasmiineae</taxon>
        <taxon>Omphalotaceae</taxon>
        <taxon>Lentinula</taxon>
    </lineage>
</organism>
<name>A0A9W8ZT00_9AGAR</name>
<evidence type="ECO:0000313" key="3">
    <source>
        <dbReference type="Proteomes" id="UP001150238"/>
    </source>
</evidence>